<dbReference type="EMBL" id="CP090895">
    <property type="protein sequence ID" value="ULT86596.1"/>
    <property type="molecule type" value="Genomic_DNA"/>
</dbReference>
<feature type="chain" id="PRO_5042109311" description="Glucuronosyltransferase" evidence="1">
    <location>
        <begin position="19"/>
        <end position="72"/>
    </location>
</feature>
<feature type="signal peptide" evidence="1">
    <location>
        <begin position="1"/>
        <end position="18"/>
    </location>
</feature>
<evidence type="ECO:0000313" key="3">
    <source>
        <dbReference type="Proteomes" id="UP000827892"/>
    </source>
</evidence>
<reference evidence="2 3" key="1">
    <citation type="submission" date="2022-02" db="EMBL/GenBank/DDBJ databases">
        <title>Chromosome-level reference genomes for two strains of Caenorhabditis briggsae: an improved platform for comparative genomics.</title>
        <authorList>
            <person name="Stevens L."/>
            <person name="Andersen E.C."/>
        </authorList>
    </citation>
    <scope>NUCLEOTIDE SEQUENCE [LARGE SCALE GENOMIC DNA]</scope>
    <source>
        <strain evidence="2">QX1410_ONT</strain>
        <tissue evidence="2">Whole-organism</tissue>
    </source>
</reference>
<name>A0AAE8ZXC0_CAEBR</name>
<proteinExistence type="predicted"/>
<evidence type="ECO:0008006" key="4">
    <source>
        <dbReference type="Google" id="ProtNLM"/>
    </source>
</evidence>
<organism evidence="2 3">
    <name type="scientific">Caenorhabditis briggsae</name>
    <dbReference type="NCBI Taxonomy" id="6238"/>
    <lineage>
        <taxon>Eukaryota</taxon>
        <taxon>Metazoa</taxon>
        <taxon>Ecdysozoa</taxon>
        <taxon>Nematoda</taxon>
        <taxon>Chromadorea</taxon>
        <taxon>Rhabditida</taxon>
        <taxon>Rhabditina</taxon>
        <taxon>Rhabditomorpha</taxon>
        <taxon>Rhabditoidea</taxon>
        <taxon>Rhabditidae</taxon>
        <taxon>Peloderinae</taxon>
        <taxon>Caenorhabditis</taxon>
    </lineage>
</organism>
<accession>A0AAE8ZXC0</accession>
<gene>
    <name evidence="2" type="ORF">L3Y34_006358</name>
</gene>
<evidence type="ECO:0000256" key="1">
    <source>
        <dbReference type="SAM" id="SignalP"/>
    </source>
</evidence>
<protein>
    <recommendedName>
        <fullName evidence="4">Glucuronosyltransferase</fullName>
    </recommendedName>
</protein>
<keyword evidence="1" id="KW-0732">Signal</keyword>
<dbReference type="Proteomes" id="UP000827892">
    <property type="component" value="Chromosome V"/>
</dbReference>
<evidence type="ECO:0000313" key="2">
    <source>
        <dbReference type="EMBL" id="ULT86596.1"/>
    </source>
</evidence>
<dbReference type="AlphaFoldDB" id="A0AAE8ZXC0"/>
<sequence length="72" mass="8392">MHLNIIFLIFLLLISAHAKNILIYNSVFAYSYVKFLSLMANIIADHGHNVTLFRPYYINHNTEGLVKKQTLR</sequence>